<proteinExistence type="predicted"/>
<dbReference type="PROSITE" id="PS00455">
    <property type="entry name" value="AMP_BINDING"/>
    <property type="match status" value="1"/>
</dbReference>
<dbReference type="Proteomes" id="UP001501490">
    <property type="component" value="Unassembled WGS sequence"/>
</dbReference>
<dbReference type="PANTHER" id="PTHR43767">
    <property type="entry name" value="LONG-CHAIN-FATTY-ACID--COA LIGASE"/>
    <property type="match status" value="1"/>
</dbReference>
<dbReference type="InterPro" id="IPR025110">
    <property type="entry name" value="AMP-bd_C"/>
</dbReference>
<evidence type="ECO:0000313" key="3">
    <source>
        <dbReference type="EMBL" id="GAA3616743.1"/>
    </source>
</evidence>
<dbReference type="InterPro" id="IPR050237">
    <property type="entry name" value="ATP-dep_AMP-bd_enzyme"/>
</dbReference>
<keyword evidence="3" id="KW-0436">Ligase</keyword>
<protein>
    <submittedName>
        <fullName evidence="3">Long-chain fatty acid--CoA ligase</fullName>
    </submittedName>
</protein>
<feature type="domain" description="AMP-dependent synthetase/ligase" evidence="1">
    <location>
        <begin position="12"/>
        <end position="363"/>
    </location>
</feature>
<dbReference type="InterPro" id="IPR020845">
    <property type="entry name" value="AMP-binding_CS"/>
</dbReference>
<dbReference type="Pfam" id="PF00501">
    <property type="entry name" value="AMP-binding"/>
    <property type="match status" value="1"/>
</dbReference>
<dbReference type="InterPro" id="IPR000873">
    <property type="entry name" value="AMP-dep_synth/lig_dom"/>
</dbReference>
<name>A0ABP6ZQR2_9ACTN</name>
<reference evidence="4" key="1">
    <citation type="journal article" date="2019" name="Int. J. Syst. Evol. Microbiol.">
        <title>The Global Catalogue of Microorganisms (GCM) 10K type strain sequencing project: providing services to taxonomists for standard genome sequencing and annotation.</title>
        <authorList>
            <consortium name="The Broad Institute Genomics Platform"/>
            <consortium name="The Broad Institute Genome Sequencing Center for Infectious Disease"/>
            <person name="Wu L."/>
            <person name="Ma J."/>
        </authorList>
    </citation>
    <scope>NUCLEOTIDE SEQUENCE [LARGE SCALE GENOMIC DNA]</scope>
    <source>
        <strain evidence="4">JCM 16929</strain>
    </source>
</reference>
<keyword evidence="4" id="KW-1185">Reference proteome</keyword>
<dbReference type="CDD" id="cd05936">
    <property type="entry name" value="FC-FACS_FadD_like"/>
    <property type="match status" value="1"/>
</dbReference>
<evidence type="ECO:0000259" key="1">
    <source>
        <dbReference type="Pfam" id="PF00501"/>
    </source>
</evidence>
<sequence>MTGANIAVWLSDRAASDPDLPSIKQGDTVLSFGALDTATQRFATVLAEHGVRPGDRVALIMPNVAYFPVAYYAILRSGAVVVPMNPLLKAGEIAYAWGDAGVQVAVVFAMFAEEAAKAAHTTGTDIVVVAPGDFESLLAAAEPTSGVVERDGSDTAVILYTSGTTGNPKGAELSHDNLRTNVVTSVETLMPSGPGDVLFGGLPLFHSFGQTCAMNCAMYSGACMTLLPKFDPETALRICSDDRVNIFLGVPTMYMALLSVPDRERFDTSPMRIAASGGASLPLEVLHGFEQAFGVPIIEGYGLSETSPVASFNHPDRPTKPGTVGTPIRGVEFDLRDLDDNPVADGEIGEIVIRGENVMKGYWNRPDATAEAVRDGWFHTGDLGTRDADGFYAIVDRKKDMIIRNGFNVYPREVEEVIYSHPAVAEAAVFGVPDALHGEEIAALVKLKDGESVSAEELQGFVKEQIASYKYPRYIRFGELPKGPTGKILKREIKIDI</sequence>
<comment type="caution">
    <text evidence="3">The sequence shown here is derived from an EMBL/GenBank/DDBJ whole genome shotgun (WGS) entry which is preliminary data.</text>
</comment>
<dbReference type="PANTHER" id="PTHR43767:SF12">
    <property type="entry name" value="AMP-DEPENDENT SYNTHETASE AND LIGASE"/>
    <property type="match status" value="1"/>
</dbReference>
<accession>A0ABP6ZQR2</accession>
<gene>
    <name evidence="3" type="ORF">GCM10022236_18600</name>
</gene>
<dbReference type="SUPFAM" id="SSF56801">
    <property type="entry name" value="Acetyl-CoA synthetase-like"/>
    <property type="match status" value="1"/>
</dbReference>
<dbReference type="Gene3D" id="3.40.50.12780">
    <property type="entry name" value="N-terminal domain of ligase-like"/>
    <property type="match status" value="1"/>
</dbReference>
<dbReference type="Pfam" id="PF13193">
    <property type="entry name" value="AMP-binding_C"/>
    <property type="match status" value="1"/>
</dbReference>
<dbReference type="InterPro" id="IPR042099">
    <property type="entry name" value="ANL_N_sf"/>
</dbReference>
<organism evidence="3 4">
    <name type="scientific">Microlunatus ginsengisoli</name>
    <dbReference type="NCBI Taxonomy" id="363863"/>
    <lineage>
        <taxon>Bacteria</taxon>
        <taxon>Bacillati</taxon>
        <taxon>Actinomycetota</taxon>
        <taxon>Actinomycetes</taxon>
        <taxon>Propionibacteriales</taxon>
        <taxon>Propionibacteriaceae</taxon>
        <taxon>Microlunatus</taxon>
    </lineage>
</organism>
<dbReference type="EMBL" id="BAABAB010000013">
    <property type="protein sequence ID" value="GAA3616743.1"/>
    <property type="molecule type" value="Genomic_DNA"/>
</dbReference>
<evidence type="ECO:0000259" key="2">
    <source>
        <dbReference type="Pfam" id="PF13193"/>
    </source>
</evidence>
<dbReference type="InterPro" id="IPR045851">
    <property type="entry name" value="AMP-bd_C_sf"/>
</dbReference>
<dbReference type="GO" id="GO:0016874">
    <property type="term" value="F:ligase activity"/>
    <property type="evidence" value="ECO:0007669"/>
    <property type="project" value="UniProtKB-KW"/>
</dbReference>
<dbReference type="Gene3D" id="3.30.300.30">
    <property type="match status" value="1"/>
</dbReference>
<evidence type="ECO:0000313" key="4">
    <source>
        <dbReference type="Proteomes" id="UP001501490"/>
    </source>
</evidence>
<feature type="domain" description="AMP-binding enzyme C-terminal" evidence="2">
    <location>
        <begin position="413"/>
        <end position="487"/>
    </location>
</feature>
<dbReference type="RefSeq" id="WP_344803701.1">
    <property type="nucleotide sequence ID" value="NZ_BAABAB010000013.1"/>
</dbReference>